<dbReference type="InterPro" id="IPR043128">
    <property type="entry name" value="Rev_trsase/Diguanyl_cyclase"/>
</dbReference>
<dbReference type="InterPro" id="IPR050116">
    <property type="entry name" value="DNA_polymerase-Y"/>
</dbReference>
<dbReference type="Pfam" id="PF00817">
    <property type="entry name" value="IMS"/>
    <property type="match status" value="1"/>
</dbReference>
<dbReference type="CDD" id="cd01700">
    <property type="entry name" value="PolY_Pol_V_umuC"/>
    <property type="match status" value="1"/>
</dbReference>
<accession>A0A1G5SF22</accession>
<dbReference type="InterPro" id="IPR043502">
    <property type="entry name" value="DNA/RNA_pol_sf"/>
</dbReference>
<gene>
    <name evidence="7" type="primary">umuC</name>
    <name evidence="7" type="ORF">NSMM_330039</name>
</gene>
<evidence type="ECO:0000313" key="8">
    <source>
        <dbReference type="Proteomes" id="UP000198729"/>
    </source>
</evidence>
<dbReference type="NCBIfam" id="NF002955">
    <property type="entry name" value="PRK03609.1"/>
    <property type="match status" value="1"/>
</dbReference>
<dbReference type="GO" id="GO:0003684">
    <property type="term" value="F:damaged DNA binding"/>
    <property type="evidence" value="ECO:0007669"/>
    <property type="project" value="InterPro"/>
</dbReference>
<comment type="similarity">
    <text evidence="1">Belongs to the DNA polymerase type-Y family.</text>
</comment>
<keyword evidence="5" id="KW-0742">SOS response</keyword>
<dbReference type="Pfam" id="PF11799">
    <property type="entry name" value="IMS_C"/>
    <property type="match status" value="1"/>
</dbReference>
<keyword evidence="3" id="KW-0741">SOS mutagenesis</keyword>
<evidence type="ECO:0000259" key="6">
    <source>
        <dbReference type="PROSITE" id="PS50173"/>
    </source>
</evidence>
<keyword evidence="4" id="KW-0234">DNA repair</keyword>
<dbReference type="RefSeq" id="WP_245654680.1">
    <property type="nucleotide sequence ID" value="NZ_FMWO01000040.1"/>
</dbReference>
<name>A0A1G5SF22_9PROT</name>
<protein>
    <submittedName>
        <fullName evidence="7">DNA polymerase V, subunit C</fullName>
    </submittedName>
</protein>
<dbReference type="AlphaFoldDB" id="A0A1G5SF22"/>
<dbReference type="InterPro" id="IPR001126">
    <property type="entry name" value="UmuC"/>
</dbReference>
<dbReference type="InterPro" id="IPR025188">
    <property type="entry name" value="DUF4113"/>
</dbReference>
<dbReference type="PROSITE" id="PS51257">
    <property type="entry name" value="PROKAR_LIPOPROTEIN"/>
    <property type="match status" value="1"/>
</dbReference>
<keyword evidence="8" id="KW-1185">Reference proteome</keyword>
<evidence type="ECO:0000256" key="2">
    <source>
        <dbReference type="ARBA" id="ARBA00022763"/>
    </source>
</evidence>
<dbReference type="EMBL" id="FMWO01000040">
    <property type="protein sequence ID" value="SCZ85019.1"/>
    <property type="molecule type" value="Genomic_DNA"/>
</dbReference>
<dbReference type="PANTHER" id="PTHR11076:SF34">
    <property type="entry name" value="PROTEIN UMUC"/>
    <property type="match status" value="1"/>
</dbReference>
<evidence type="ECO:0000256" key="1">
    <source>
        <dbReference type="ARBA" id="ARBA00010945"/>
    </source>
</evidence>
<dbReference type="GO" id="GO:0009432">
    <property type="term" value="P:SOS response"/>
    <property type="evidence" value="ECO:0007669"/>
    <property type="project" value="UniProtKB-KW"/>
</dbReference>
<evidence type="ECO:0000256" key="4">
    <source>
        <dbReference type="ARBA" id="ARBA00023204"/>
    </source>
</evidence>
<evidence type="ECO:0000313" key="7">
    <source>
        <dbReference type="EMBL" id="SCZ85019.1"/>
    </source>
</evidence>
<dbReference type="GO" id="GO:0042276">
    <property type="term" value="P:error-prone translesion synthesis"/>
    <property type="evidence" value="ECO:0007669"/>
    <property type="project" value="TreeGrafter"/>
</dbReference>
<dbReference type="GO" id="GO:0006281">
    <property type="term" value="P:DNA repair"/>
    <property type="evidence" value="ECO:0007669"/>
    <property type="project" value="UniProtKB-KW"/>
</dbReference>
<dbReference type="Proteomes" id="UP000198729">
    <property type="component" value="Unassembled WGS sequence"/>
</dbReference>
<evidence type="ECO:0000256" key="3">
    <source>
        <dbReference type="ARBA" id="ARBA00023199"/>
    </source>
</evidence>
<proteinExistence type="inferred from homology"/>
<dbReference type="Gene3D" id="3.40.1170.60">
    <property type="match status" value="1"/>
</dbReference>
<dbReference type="PROSITE" id="PS50173">
    <property type="entry name" value="UMUC"/>
    <property type="match status" value="1"/>
</dbReference>
<dbReference type="GO" id="GO:0005829">
    <property type="term" value="C:cytosol"/>
    <property type="evidence" value="ECO:0007669"/>
    <property type="project" value="TreeGrafter"/>
</dbReference>
<sequence length="453" mass="49571">MGRCGRGSITLRCVAMAGIGATACNQIFALVDVNNFYVSCERVFNPALENKPVVVLSNNDGCAVARSNQVKALGIKMGTPWFKFKDLAKEHNIIVLSSNYTLYGDMSDRVMTILRGYSPNVEIYSIDESFLSLNGMSSLWPAAVDMGQSIRYRVRKWTGLPVCVGIGPSKTLAKLANHLAKTRPEMEGVCDLVSMPQAELDAYLSTTEVGEVWGVGRRIGAHLDAAGIKTAKALRDAPPSWLRAKFGVVMERTGNELRGASCLALEEITAPRKQIVSSRSFGQLVHTLAVLSESVTSYMTSAAEKLRRQRSVCEAVQVFIATNPFREQDAQYSNSITVPLPNPSCDTRLLVRAALFGLKKIYRPGLAYKKAGVMLTGIGDAGVIQRSLLVQHGVGEKSEKLMEAMDALNRRFGRNTVAIASAGTNRAWRMRRECMSPCYTTSWNDVPIVHADH</sequence>
<organism evidence="7 8">
    <name type="scientific">Nitrosomonas mobilis</name>
    <dbReference type="NCBI Taxonomy" id="51642"/>
    <lineage>
        <taxon>Bacteria</taxon>
        <taxon>Pseudomonadati</taxon>
        <taxon>Pseudomonadota</taxon>
        <taxon>Betaproteobacteria</taxon>
        <taxon>Nitrosomonadales</taxon>
        <taxon>Nitrosomonadaceae</taxon>
        <taxon>Nitrosomonas</taxon>
    </lineage>
</organism>
<dbReference type="Gene3D" id="3.30.70.270">
    <property type="match status" value="1"/>
</dbReference>
<feature type="domain" description="UmuC" evidence="6">
    <location>
        <begin position="28"/>
        <end position="216"/>
    </location>
</feature>
<evidence type="ECO:0000256" key="5">
    <source>
        <dbReference type="ARBA" id="ARBA00023236"/>
    </source>
</evidence>
<dbReference type="PANTHER" id="PTHR11076">
    <property type="entry name" value="DNA REPAIR POLYMERASE UMUC / TRANSFERASE FAMILY MEMBER"/>
    <property type="match status" value="1"/>
</dbReference>
<dbReference type="Gene3D" id="1.10.150.20">
    <property type="entry name" value="5' to 3' exonuclease, C-terminal subdomain"/>
    <property type="match status" value="1"/>
</dbReference>
<keyword evidence="2" id="KW-0227">DNA damage</keyword>
<dbReference type="SUPFAM" id="SSF56672">
    <property type="entry name" value="DNA/RNA polymerases"/>
    <property type="match status" value="1"/>
</dbReference>
<dbReference type="GO" id="GO:0003887">
    <property type="term" value="F:DNA-directed DNA polymerase activity"/>
    <property type="evidence" value="ECO:0007669"/>
    <property type="project" value="TreeGrafter"/>
</dbReference>
<dbReference type="InterPro" id="IPR017961">
    <property type="entry name" value="DNA_pol_Y-fam_little_finger"/>
</dbReference>
<dbReference type="STRING" id="51642.NSMM_330039"/>
<reference evidence="7 8" key="1">
    <citation type="submission" date="2016-10" db="EMBL/GenBank/DDBJ databases">
        <authorList>
            <person name="de Groot N.N."/>
        </authorList>
    </citation>
    <scope>NUCLEOTIDE SEQUENCE [LARGE SCALE GENOMIC DNA]</scope>
    <source>
        <strain evidence="7">1</strain>
    </source>
</reference>
<dbReference type="Pfam" id="PF13438">
    <property type="entry name" value="DUF4113"/>
    <property type="match status" value="1"/>
</dbReference>